<evidence type="ECO:0000313" key="4">
    <source>
        <dbReference type="EMBL" id="CAI5439532.1"/>
    </source>
</evidence>
<organism evidence="4 5">
    <name type="scientific">Caenorhabditis angaria</name>
    <dbReference type="NCBI Taxonomy" id="860376"/>
    <lineage>
        <taxon>Eukaryota</taxon>
        <taxon>Metazoa</taxon>
        <taxon>Ecdysozoa</taxon>
        <taxon>Nematoda</taxon>
        <taxon>Chromadorea</taxon>
        <taxon>Rhabditida</taxon>
        <taxon>Rhabditina</taxon>
        <taxon>Rhabditomorpha</taxon>
        <taxon>Rhabditoidea</taxon>
        <taxon>Rhabditidae</taxon>
        <taxon>Peloderinae</taxon>
        <taxon>Caenorhabditis</taxon>
    </lineage>
</organism>
<dbReference type="PANTHER" id="PTHR44090">
    <property type="entry name" value="WD REPEAT-CONTAINING PROTEIN 61"/>
    <property type="match status" value="1"/>
</dbReference>
<feature type="compositionally biased region" description="Basic and acidic residues" evidence="3">
    <location>
        <begin position="236"/>
        <end position="250"/>
    </location>
</feature>
<accession>A0A9P1I732</accession>
<keyword evidence="5" id="KW-1185">Reference proteome</keyword>
<dbReference type="EMBL" id="CANHGI010000001">
    <property type="protein sequence ID" value="CAI5439532.1"/>
    <property type="molecule type" value="Genomic_DNA"/>
</dbReference>
<dbReference type="OrthoDB" id="17410at2759"/>
<dbReference type="GO" id="GO:0016593">
    <property type="term" value="C:Cdc73/Paf1 complex"/>
    <property type="evidence" value="ECO:0007669"/>
    <property type="project" value="TreeGrafter"/>
</dbReference>
<dbReference type="SUPFAM" id="SSF50978">
    <property type="entry name" value="WD40 repeat-like"/>
    <property type="match status" value="1"/>
</dbReference>
<evidence type="ECO:0000256" key="3">
    <source>
        <dbReference type="SAM" id="MobiDB-lite"/>
    </source>
</evidence>
<feature type="compositionally biased region" description="Low complexity" evidence="3">
    <location>
        <begin position="208"/>
        <end position="230"/>
    </location>
</feature>
<evidence type="ECO:0000313" key="5">
    <source>
        <dbReference type="Proteomes" id="UP001152747"/>
    </source>
</evidence>
<proteinExistence type="predicted"/>
<comment type="caution">
    <text evidence="4">The sequence shown here is derived from an EMBL/GenBank/DDBJ whole genome shotgun (WGS) entry which is preliminary data.</text>
</comment>
<name>A0A9P1I732_9PELO</name>
<evidence type="ECO:0000256" key="1">
    <source>
        <dbReference type="ARBA" id="ARBA00022574"/>
    </source>
</evidence>
<dbReference type="PANTHER" id="PTHR44090:SF1">
    <property type="entry name" value="SUPERKILLER COMPLEX PROTEIN 8"/>
    <property type="match status" value="1"/>
</dbReference>
<keyword evidence="1" id="KW-0853">WD repeat</keyword>
<dbReference type="Pfam" id="PF00400">
    <property type="entry name" value="WD40"/>
    <property type="match status" value="2"/>
</dbReference>
<reference evidence="4" key="1">
    <citation type="submission" date="2022-11" db="EMBL/GenBank/DDBJ databases">
        <authorList>
            <person name="Kikuchi T."/>
        </authorList>
    </citation>
    <scope>NUCLEOTIDE SEQUENCE</scope>
    <source>
        <strain evidence="4">PS1010</strain>
    </source>
</reference>
<keyword evidence="2" id="KW-0677">Repeat</keyword>
<dbReference type="SMART" id="SM00320">
    <property type="entry name" value="WD40"/>
    <property type="match status" value="3"/>
</dbReference>
<gene>
    <name evidence="4" type="ORF">CAMP_LOCUS2169</name>
</gene>
<dbReference type="Gene3D" id="2.130.10.10">
    <property type="entry name" value="YVTN repeat-like/Quinoprotein amine dehydrogenase"/>
    <property type="match status" value="1"/>
</dbReference>
<sequence>MKYIAVGQNDGVIELFETATLKPIHKYEVHSMKVRKIAFLPGDERFLSGCDDKLIKLNSLTDLGQSETNRTNRALRIYAAHSGPIYGLEIDEKSGGTRFASSSSAQIFLWHIEISTPISVIPTEHSGLITGLSFSPTSRHLLSAGENALICCYRIPASGEESPIPEEEEIQEPESQAQEENMEIPPAEHLEQNEYPLEYQQYAAENYAENQQAAQYEQQLYQHQELPQEYPQEPAENVHEFQPHTIKTEPEASYSPPPQFSQHPQKQEYDA</sequence>
<dbReference type="InterPro" id="IPR036322">
    <property type="entry name" value="WD40_repeat_dom_sf"/>
</dbReference>
<feature type="region of interest" description="Disordered" evidence="3">
    <location>
        <begin position="160"/>
        <end position="181"/>
    </location>
</feature>
<feature type="region of interest" description="Disordered" evidence="3">
    <location>
        <begin position="208"/>
        <end position="271"/>
    </location>
</feature>
<protein>
    <submittedName>
        <fullName evidence="4">Uncharacterized protein</fullName>
    </submittedName>
</protein>
<dbReference type="InterPro" id="IPR015943">
    <property type="entry name" value="WD40/YVTN_repeat-like_dom_sf"/>
</dbReference>
<dbReference type="InterPro" id="IPR001680">
    <property type="entry name" value="WD40_rpt"/>
</dbReference>
<evidence type="ECO:0000256" key="2">
    <source>
        <dbReference type="ARBA" id="ARBA00022737"/>
    </source>
</evidence>
<feature type="compositionally biased region" description="Acidic residues" evidence="3">
    <location>
        <begin position="163"/>
        <end position="172"/>
    </location>
</feature>
<dbReference type="InterPro" id="IPR051510">
    <property type="entry name" value="SKI8"/>
</dbReference>
<dbReference type="Proteomes" id="UP001152747">
    <property type="component" value="Unassembled WGS sequence"/>
</dbReference>
<dbReference type="AlphaFoldDB" id="A0A9P1I732"/>